<proteinExistence type="predicted"/>
<feature type="transmembrane region" description="Helical" evidence="7">
    <location>
        <begin position="289"/>
        <end position="314"/>
    </location>
</feature>
<keyword evidence="5 7" id="KW-1133">Transmembrane helix</keyword>
<evidence type="ECO:0000256" key="4">
    <source>
        <dbReference type="ARBA" id="ARBA00022692"/>
    </source>
</evidence>
<organism evidence="9 10">
    <name type="scientific">Multifurca ochricompacta</name>
    <dbReference type="NCBI Taxonomy" id="376703"/>
    <lineage>
        <taxon>Eukaryota</taxon>
        <taxon>Fungi</taxon>
        <taxon>Dikarya</taxon>
        <taxon>Basidiomycota</taxon>
        <taxon>Agaricomycotina</taxon>
        <taxon>Agaricomycetes</taxon>
        <taxon>Russulales</taxon>
        <taxon>Russulaceae</taxon>
        <taxon>Multifurca</taxon>
    </lineage>
</organism>
<dbReference type="InterPro" id="IPR004680">
    <property type="entry name" value="Cit_transptr-like_dom"/>
</dbReference>
<keyword evidence="10" id="KW-1185">Reference proteome</keyword>
<sequence length="579" mass="62752">MVQAYVSSNSEQFTGINDWKSIVTLVVFFLTNLTIIFPFRVPLPKVAVSVIHFGLVKCRVVPHTPEPLRQQYFPVNFLTAPTIAVLSLLACKAINSSVLRLGILGADGVEPINIMALFISLAYLSISLDTTGLLRFLALWVVKRCGSSGRKLHLYLYLFFLTCATIVGNDPVILSGTAFLAYLTRISGISPPTAWIFSQFAAANMGSVVLISSNPTNLVLSGAFSLSFATYTSSVILPFLAAALIVYPFLSVVLFRSTVFIPPRIELSGNDAEGGIDHPSSALSDKTGAIFGSILLLVTLGVLVGTSTVGVPVWQVAVPPAAMMLSHDIWRDWRCCRAHWSVSQEQQVEQVGLPSPTTVHAPVELRTLPPSASQLDVHKPGNDSKPRWTLSSLLSTFIYRYAQMLPTAHAVFQKLPLTLVPFAFLMFILVQGLASQGWVHVFAGWWETWVNKTGVIGAVAGMVIGSGLLCNICGTNIGTTILLARMLQKWESLGKPVATDVRYASVYGLALGSNYGAFTLTFSASLAGLLWRNILGQKGVHVWQSQFAQMNLGTFVIASLASGTVLIGQMLVVHHRDDR</sequence>
<evidence type="ECO:0000256" key="3">
    <source>
        <dbReference type="ARBA" id="ARBA00022475"/>
    </source>
</evidence>
<feature type="transmembrane region" description="Helical" evidence="7">
    <location>
        <begin position="223"/>
        <end position="250"/>
    </location>
</feature>
<dbReference type="GO" id="GO:0055085">
    <property type="term" value="P:transmembrane transport"/>
    <property type="evidence" value="ECO:0007669"/>
    <property type="project" value="InterPro"/>
</dbReference>
<feature type="transmembrane region" description="Helical" evidence="7">
    <location>
        <begin position="415"/>
        <end position="434"/>
    </location>
</feature>
<protein>
    <recommendedName>
        <fullName evidence="8">Citrate transporter-like domain-containing protein</fullName>
    </recommendedName>
</protein>
<dbReference type="Proteomes" id="UP001203297">
    <property type="component" value="Unassembled WGS sequence"/>
</dbReference>
<gene>
    <name evidence="9" type="ORF">B0F90DRAFT_1816498</name>
</gene>
<evidence type="ECO:0000259" key="8">
    <source>
        <dbReference type="Pfam" id="PF03600"/>
    </source>
</evidence>
<feature type="transmembrane region" description="Helical" evidence="7">
    <location>
        <begin position="154"/>
        <end position="182"/>
    </location>
</feature>
<feature type="transmembrane region" description="Helical" evidence="7">
    <location>
        <begin position="454"/>
        <end position="483"/>
    </location>
</feature>
<feature type="transmembrane region" description="Helical" evidence="7">
    <location>
        <begin position="504"/>
        <end position="531"/>
    </location>
</feature>
<dbReference type="AlphaFoldDB" id="A0AAD4M5C6"/>
<evidence type="ECO:0000256" key="5">
    <source>
        <dbReference type="ARBA" id="ARBA00022989"/>
    </source>
</evidence>
<accession>A0AAD4M5C6</accession>
<comment type="caution">
    <text evidence="9">The sequence shown here is derived from an EMBL/GenBank/DDBJ whole genome shotgun (WGS) entry which is preliminary data.</text>
</comment>
<dbReference type="Pfam" id="PF03600">
    <property type="entry name" value="CitMHS"/>
    <property type="match status" value="1"/>
</dbReference>
<dbReference type="EMBL" id="WTXG01000011">
    <property type="protein sequence ID" value="KAI0302282.1"/>
    <property type="molecule type" value="Genomic_DNA"/>
</dbReference>
<reference evidence="9" key="1">
    <citation type="journal article" date="2022" name="New Phytol.">
        <title>Evolutionary transition to the ectomycorrhizal habit in the genomes of a hyperdiverse lineage of mushroom-forming fungi.</title>
        <authorList>
            <person name="Looney B."/>
            <person name="Miyauchi S."/>
            <person name="Morin E."/>
            <person name="Drula E."/>
            <person name="Courty P.E."/>
            <person name="Kohler A."/>
            <person name="Kuo A."/>
            <person name="LaButti K."/>
            <person name="Pangilinan J."/>
            <person name="Lipzen A."/>
            <person name="Riley R."/>
            <person name="Andreopoulos W."/>
            <person name="He G."/>
            <person name="Johnson J."/>
            <person name="Nolan M."/>
            <person name="Tritt A."/>
            <person name="Barry K.W."/>
            <person name="Grigoriev I.V."/>
            <person name="Nagy L.G."/>
            <person name="Hibbett D."/>
            <person name="Henrissat B."/>
            <person name="Matheny P.B."/>
            <person name="Labbe J."/>
            <person name="Martin F.M."/>
        </authorList>
    </citation>
    <scope>NUCLEOTIDE SEQUENCE</scope>
    <source>
        <strain evidence="9">BPL690</strain>
    </source>
</reference>
<keyword evidence="3" id="KW-1003">Cell membrane</keyword>
<keyword evidence="2" id="KW-0813">Transport</keyword>
<evidence type="ECO:0000256" key="1">
    <source>
        <dbReference type="ARBA" id="ARBA00004651"/>
    </source>
</evidence>
<name>A0AAD4M5C6_9AGAM</name>
<feature type="transmembrane region" description="Helical" evidence="7">
    <location>
        <begin position="194"/>
        <end position="211"/>
    </location>
</feature>
<evidence type="ECO:0000256" key="2">
    <source>
        <dbReference type="ARBA" id="ARBA00022448"/>
    </source>
</evidence>
<comment type="subcellular location">
    <subcellularLocation>
        <location evidence="1">Cell membrane</location>
        <topology evidence="1">Multi-pass membrane protein</topology>
    </subcellularLocation>
</comment>
<evidence type="ECO:0000256" key="6">
    <source>
        <dbReference type="ARBA" id="ARBA00023136"/>
    </source>
</evidence>
<dbReference type="PANTHER" id="PTHR43302:SF5">
    <property type="entry name" value="TRANSPORTER ARSB-RELATED"/>
    <property type="match status" value="1"/>
</dbReference>
<feature type="transmembrane region" description="Helical" evidence="7">
    <location>
        <begin position="551"/>
        <end position="573"/>
    </location>
</feature>
<evidence type="ECO:0000313" key="9">
    <source>
        <dbReference type="EMBL" id="KAI0302282.1"/>
    </source>
</evidence>
<feature type="transmembrane region" description="Helical" evidence="7">
    <location>
        <begin position="20"/>
        <end position="39"/>
    </location>
</feature>
<feature type="domain" description="Citrate transporter-like" evidence="8">
    <location>
        <begin position="94"/>
        <end position="486"/>
    </location>
</feature>
<feature type="transmembrane region" description="Helical" evidence="7">
    <location>
        <begin position="115"/>
        <end position="142"/>
    </location>
</feature>
<dbReference type="GO" id="GO:0005886">
    <property type="term" value="C:plasma membrane"/>
    <property type="evidence" value="ECO:0007669"/>
    <property type="project" value="UniProtKB-SubCell"/>
</dbReference>
<evidence type="ECO:0000256" key="7">
    <source>
        <dbReference type="SAM" id="Phobius"/>
    </source>
</evidence>
<dbReference type="PANTHER" id="PTHR43302">
    <property type="entry name" value="TRANSPORTER ARSB-RELATED"/>
    <property type="match status" value="1"/>
</dbReference>
<evidence type="ECO:0000313" key="10">
    <source>
        <dbReference type="Proteomes" id="UP001203297"/>
    </source>
</evidence>
<keyword evidence="4 7" id="KW-0812">Transmembrane</keyword>
<keyword evidence="6 7" id="KW-0472">Membrane</keyword>